<evidence type="ECO:0000313" key="2">
    <source>
        <dbReference type="Proteomes" id="UP001152561"/>
    </source>
</evidence>
<dbReference type="EMBL" id="JAJAGQ010000022">
    <property type="protein sequence ID" value="KAJ8528958.1"/>
    <property type="molecule type" value="Genomic_DNA"/>
</dbReference>
<organism evidence="1 2">
    <name type="scientific">Anisodus acutangulus</name>
    <dbReference type="NCBI Taxonomy" id="402998"/>
    <lineage>
        <taxon>Eukaryota</taxon>
        <taxon>Viridiplantae</taxon>
        <taxon>Streptophyta</taxon>
        <taxon>Embryophyta</taxon>
        <taxon>Tracheophyta</taxon>
        <taxon>Spermatophyta</taxon>
        <taxon>Magnoliopsida</taxon>
        <taxon>eudicotyledons</taxon>
        <taxon>Gunneridae</taxon>
        <taxon>Pentapetalae</taxon>
        <taxon>asterids</taxon>
        <taxon>lamiids</taxon>
        <taxon>Solanales</taxon>
        <taxon>Solanaceae</taxon>
        <taxon>Solanoideae</taxon>
        <taxon>Hyoscyameae</taxon>
        <taxon>Anisodus</taxon>
    </lineage>
</organism>
<gene>
    <name evidence="1" type="ORF">K7X08_035776</name>
</gene>
<name>A0A9Q1QWA2_9SOLA</name>
<accession>A0A9Q1QWA2</accession>
<dbReference type="Proteomes" id="UP001152561">
    <property type="component" value="Unassembled WGS sequence"/>
</dbReference>
<dbReference type="AlphaFoldDB" id="A0A9Q1QWA2"/>
<comment type="caution">
    <text evidence="1">The sequence shown here is derived from an EMBL/GenBank/DDBJ whole genome shotgun (WGS) entry which is preliminary data.</text>
</comment>
<proteinExistence type="predicted"/>
<sequence length="75" mass="8084">MENSIAKPGSPTRIDGAEDRVIYVGSGDGTEMDGEMEVVKSAKEEATYDFVHLGNIGVSTISVDDDDDDDELFRA</sequence>
<protein>
    <submittedName>
        <fullName evidence="1">Uncharacterized protein</fullName>
    </submittedName>
</protein>
<evidence type="ECO:0000313" key="1">
    <source>
        <dbReference type="EMBL" id="KAJ8528958.1"/>
    </source>
</evidence>
<reference evidence="2" key="1">
    <citation type="journal article" date="2023" name="Proc. Natl. Acad. Sci. U.S.A.">
        <title>Genomic and structural basis for evolution of tropane alkaloid biosynthesis.</title>
        <authorList>
            <person name="Wanga Y.-J."/>
            <person name="Taina T."/>
            <person name="Yua J.-Y."/>
            <person name="Lia J."/>
            <person name="Xua B."/>
            <person name="Chenc J."/>
            <person name="D'Auriad J.C."/>
            <person name="Huanga J.-P."/>
            <person name="Huanga S.-X."/>
        </authorList>
    </citation>
    <scope>NUCLEOTIDE SEQUENCE [LARGE SCALE GENOMIC DNA]</scope>
    <source>
        <strain evidence="2">cv. KIB-2019</strain>
    </source>
</reference>
<keyword evidence="2" id="KW-1185">Reference proteome</keyword>